<feature type="region of interest" description="Disordered" evidence="1">
    <location>
        <begin position="83"/>
        <end position="127"/>
    </location>
</feature>
<evidence type="ECO:0000313" key="2">
    <source>
        <dbReference type="EMBL" id="MCE5166938.1"/>
    </source>
</evidence>
<feature type="compositionally biased region" description="Basic and acidic residues" evidence="1">
    <location>
        <begin position="93"/>
        <end position="102"/>
    </location>
</feature>
<keyword evidence="3" id="KW-1185">Reference proteome</keyword>
<feature type="compositionally biased region" description="Polar residues" evidence="1">
    <location>
        <begin position="112"/>
        <end position="127"/>
    </location>
</feature>
<proteinExistence type="predicted"/>
<dbReference type="Proteomes" id="UP000823775">
    <property type="component" value="Unassembled WGS sequence"/>
</dbReference>
<feature type="non-terminal residue" evidence="2">
    <location>
        <position position="127"/>
    </location>
</feature>
<evidence type="ECO:0000256" key="1">
    <source>
        <dbReference type="SAM" id="MobiDB-lite"/>
    </source>
</evidence>
<gene>
    <name evidence="2" type="ORF">HAX54_030449</name>
</gene>
<evidence type="ECO:0000313" key="3">
    <source>
        <dbReference type="Proteomes" id="UP000823775"/>
    </source>
</evidence>
<protein>
    <submittedName>
        <fullName evidence="2">Uncharacterized protein</fullName>
    </submittedName>
</protein>
<dbReference type="EMBL" id="JACEIK010038123">
    <property type="protein sequence ID" value="MCE5166938.1"/>
    <property type="molecule type" value="Genomic_DNA"/>
</dbReference>
<accession>A0ABS8Y5H9</accession>
<organism evidence="2 3">
    <name type="scientific">Datura stramonium</name>
    <name type="common">Jimsonweed</name>
    <name type="synonym">Common thornapple</name>
    <dbReference type="NCBI Taxonomy" id="4076"/>
    <lineage>
        <taxon>Eukaryota</taxon>
        <taxon>Viridiplantae</taxon>
        <taxon>Streptophyta</taxon>
        <taxon>Embryophyta</taxon>
        <taxon>Tracheophyta</taxon>
        <taxon>Spermatophyta</taxon>
        <taxon>Magnoliopsida</taxon>
        <taxon>eudicotyledons</taxon>
        <taxon>Gunneridae</taxon>
        <taxon>Pentapetalae</taxon>
        <taxon>asterids</taxon>
        <taxon>lamiids</taxon>
        <taxon>Solanales</taxon>
        <taxon>Solanaceae</taxon>
        <taxon>Solanoideae</taxon>
        <taxon>Datureae</taxon>
        <taxon>Datura</taxon>
    </lineage>
</organism>
<name>A0ABS8Y5H9_DATST</name>
<sequence>MKLQLTAAIQVLKRAAPPPSKRLVSHENCRFSKPTRHEYVHIQKITEASGTEKAKANANFDNALKEAIKGRIAMKNHPVISKVIKPQNSSEAQVKEVTDRHGLSPRGASHLSPDSGTGLPTTRTRLK</sequence>
<comment type="caution">
    <text evidence="2">The sequence shown here is derived from an EMBL/GenBank/DDBJ whole genome shotgun (WGS) entry which is preliminary data.</text>
</comment>
<reference evidence="2 3" key="1">
    <citation type="journal article" date="2021" name="BMC Genomics">
        <title>Datura genome reveals duplications of psychoactive alkaloid biosynthetic genes and high mutation rate following tissue culture.</title>
        <authorList>
            <person name="Rajewski A."/>
            <person name="Carter-House D."/>
            <person name="Stajich J."/>
            <person name="Litt A."/>
        </authorList>
    </citation>
    <scope>NUCLEOTIDE SEQUENCE [LARGE SCALE GENOMIC DNA]</scope>
    <source>
        <strain evidence="2">AR-01</strain>
    </source>
</reference>